<dbReference type="Proteomes" id="UP000825935">
    <property type="component" value="Chromosome 7"/>
</dbReference>
<reference evidence="1" key="1">
    <citation type="submission" date="2021-08" db="EMBL/GenBank/DDBJ databases">
        <title>WGS assembly of Ceratopteris richardii.</title>
        <authorList>
            <person name="Marchant D.B."/>
            <person name="Chen G."/>
            <person name="Jenkins J."/>
            <person name="Shu S."/>
            <person name="Leebens-Mack J."/>
            <person name="Grimwood J."/>
            <person name="Schmutz J."/>
            <person name="Soltis P."/>
            <person name="Soltis D."/>
            <person name="Chen Z.-H."/>
        </authorList>
    </citation>
    <scope>NUCLEOTIDE SEQUENCE</scope>
    <source>
        <strain evidence="1">Whitten #5841</strain>
        <tissue evidence="1">Leaf</tissue>
    </source>
</reference>
<evidence type="ECO:0000313" key="2">
    <source>
        <dbReference type="Proteomes" id="UP000825935"/>
    </source>
</evidence>
<dbReference type="EMBL" id="CM035412">
    <property type="protein sequence ID" value="KAH7433415.1"/>
    <property type="molecule type" value="Genomic_DNA"/>
</dbReference>
<evidence type="ECO:0000313" key="1">
    <source>
        <dbReference type="EMBL" id="KAH7433415.1"/>
    </source>
</evidence>
<gene>
    <name evidence="1" type="ORF">KP509_07G068300</name>
</gene>
<keyword evidence="2" id="KW-1185">Reference proteome</keyword>
<protein>
    <submittedName>
        <fullName evidence="1">Uncharacterized protein</fullName>
    </submittedName>
</protein>
<dbReference type="AlphaFoldDB" id="A0A8T2UIR9"/>
<proteinExistence type="predicted"/>
<organism evidence="1 2">
    <name type="scientific">Ceratopteris richardii</name>
    <name type="common">Triangle waterfern</name>
    <dbReference type="NCBI Taxonomy" id="49495"/>
    <lineage>
        <taxon>Eukaryota</taxon>
        <taxon>Viridiplantae</taxon>
        <taxon>Streptophyta</taxon>
        <taxon>Embryophyta</taxon>
        <taxon>Tracheophyta</taxon>
        <taxon>Polypodiopsida</taxon>
        <taxon>Polypodiidae</taxon>
        <taxon>Polypodiales</taxon>
        <taxon>Pteridineae</taxon>
        <taxon>Pteridaceae</taxon>
        <taxon>Parkerioideae</taxon>
        <taxon>Ceratopteris</taxon>
    </lineage>
</organism>
<accession>A0A8T2UIR9</accession>
<comment type="caution">
    <text evidence="1">The sequence shown here is derived from an EMBL/GenBank/DDBJ whole genome shotgun (WGS) entry which is preliminary data.</text>
</comment>
<name>A0A8T2UIR9_CERRI</name>
<sequence length="49" mass="5362">MSSSCTTLIVSGGIVCLNCKVCMEILLEWKYGSSDYAVATLIMHKPAFF</sequence>